<feature type="region of interest" description="Disordered" evidence="1">
    <location>
        <begin position="10"/>
        <end position="36"/>
    </location>
</feature>
<proteinExistence type="predicted"/>
<dbReference type="EMBL" id="VSRR010003879">
    <property type="protein sequence ID" value="MPC37773.1"/>
    <property type="molecule type" value="Genomic_DNA"/>
</dbReference>
<protein>
    <submittedName>
        <fullName evidence="2">Uncharacterized protein</fullName>
    </submittedName>
</protein>
<dbReference type="AlphaFoldDB" id="A0A5B7EY47"/>
<gene>
    <name evidence="2" type="ORF">E2C01_031263</name>
</gene>
<reference evidence="2 3" key="1">
    <citation type="submission" date="2019-05" db="EMBL/GenBank/DDBJ databases">
        <title>Another draft genome of Portunus trituberculatus and its Hox gene families provides insights of decapod evolution.</title>
        <authorList>
            <person name="Jeong J.-H."/>
            <person name="Song I."/>
            <person name="Kim S."/>
            <person name="Choi T."/>
            <person name="Kim D."/>
            <person name="Ryu S."/>
            <person name="Kim W."/>
        </authorList>
    </citation>
    <scope>NUCLEOTIDE SEQUENCE [LARGE SCALE GENOMIC DNA]</scope>
    <source>
        <tissue evidence="2">Muscle</tissue>
    </source>
</reference>
<comment type="caution">
    <text evidence="2">The sequence shown here is derived from an EMBL/GenBank/DDBJ whole genome shotgun (WGS) entry which is preliminary data.</text>
</comment>
<name>A0A5B7EY47_PORTR</name>
<keyword evidence="3" id="KW-1185">Reference proteome</keyword>
<dbReference type="Proteomes" id="UP000324222">
    <property type="component" value="Unassembled WGS sequence"/>
</dbReference>
<organism evidence="2 3">
    <name type="scientific">Portunus trituberculatus</name>
    <name type="common">Swimming crab</name>
    <name type="synonym">Neptunus trituberculatus</name>
    <dbReference type="NCBI Taxonomy" id="210409"/>
    <lineage>
        <taxon>Eukaryota</taxon>
        <taxon>Metazoa</taxon>
        <taxon>Ecdysozoa</taxon>
        <taxon>Arthropoda</taxon>
        <taxon>Crustacea</taxon>
        <taxon>Multicrustacea</taxon>
        <taxon>Malacostraca</taxon>
        <taxon>Eumalacostraca</taxon>
        <taxon>Eucarida</taxon>
        <taxon>Decapoda</taxon>
        <taxon>Pleocyemata</taxon>
        <taxon>Brachyura</taxon>
        <taxon>Eubrachyura</taxon>
        <taxon>Portunoidea</taxon>
        <taxon>Portunidae</taxon>
        <taxon>Portuninae</taxon>
        <taxon>Portunus</taxon>
    </lineage>
</organism>
<evidence type="ECO:0000313" key="2">
    <source>
        <dbReference type="EMBL" id="MPC37773.1"/>
    </source>
</evidence>
<evidence type="ECO:0000313" key="3">
    <source>
        <dbReference type="Proteomes" id="UP000324222"/>
    </source>
</evidence>
<accession>A0A5B7EY47</accession>
<sequence>MTLQFLYLHGHQHEPVLPKGSPQQSRGCEGSDDTTKVFTMDTTLPRLTRLAMSNDLPHTTPHPLS</sequence>
<evidence type="ECO:0000256" key="1">
    <source>
        <dbReference type="SAM" id="MobiDB-lite"/>
    </source>
</evidence>